<keyword evidence="4" id="KW-1185">Reference proteome</keyword>
<dbReference type="InterPro" id="IPR000326">
    <property type="entry name" value="PAP2/HPO"/>
</dbReference>
<dbReference type="Pfam" id="PF01569">
    <property type="entry name" value="PAP2"/>
    <property type="match status" value="1"/>
</dbReference>
<dbReference type="STRING" id="1334022.SAMN04487907_102156"/>
<gene>
    <name evidence="3" type="ORF">SAMN04487907_102156</name>
</gene>
<feature type="chain" id="PRO_5011532015" evidence="1">
    <location>
        <begin position="27"/>
        <end position="295"/>
    </location>
</feature>
<feature type="signal peptide" evidence="1">
    <location>
        <begin position="1"/>
        <end position="26"/>
    </location>
</feature>
<reference evidence="4" key="1">
    <citation type="submission" date="2016-10" db="EMBL/GenBank/DDBJ databases">
        <authorList>
            <person name="Varghese N."/>
            <person name="Submissions S."/>
        </authorList>
    </citation>
    <scope>NUCLEOTIDE SEQUENCE [LARGE SCALE GENOMIC DNA]</scope>
    <source>
        <strain evidence="4">DSM 24499</strain>
    </source>
</reference>
<dbReference type="Proteomes" id="UP000199438">
    <property type="component" value="Unassembled WGS sequence"/>
</dbReference>
<proteinExistence type="predicted"/>
<name>A0A1I1G8H1_9FLAO</name>
<dbReference type="SUPFAM" id="SSF48317">
    <property type="entry name" value="Acid phosphatase/Vanadium-dependent haloperoxidase"/>
    <property type="match status" value="1"/>
</dbReference>
<dbReference type="RefSeq" id="WP_092540985.1">
    <property type="nucleotide sequence ID" value="NZ_FOKV01000002.1"/>
</dbReference>
<keyword evidence="1" id="KW-0732">Signal</keyword>
<evidence type="ECO:0000313" key="3">
    <source>
        <dbReference type="EMBL" id="SFC07642.1"/>
    </source>
</evidence>
<evidence type="ECO:0000259" key="2">
    <source>
        <dbReference type="SMART" id="SM00014"/>
    </source>
</evidence>
<dbReference type="EMBL" id="FOKV01000002">
    <property type="protein sequence ID" value="SFC07642.1"/>
    <property type="molecule type" value="Genomic_DNA"/>
</dbReference>
<dbReference type="AlphaFoldDB" id="A0A1I1G8H1"/>
<evidence type="ECO:0000256" key="1">
    <source>
        <dbReference type="SAM" id="SignalP"/>
    </source>
</evidence>
<feature type="domain" description="Phosphatidic acid phosphatase type 2/haloperoxidase" evidence="2">
    <location>
        <begin position="144"/>
        <end position="257"/>
    </location>
</feature>
<organism evidence="3 4">
    <name type="scientific">Zunongwangia mangrovi</name>
    <dbReference type="NCBI Taxonomy" id="1334022"/>
    <lineage>
        <taxon>Bacteria</taxon>
        <taxon>Pseudomonadati</taxon>
        <taxon>Bacteroidota</taxon>
        <taxon>Flavobacteriia</taxon>
        <taxon>Flavobacteriales</taxon>
        <taxon>Flavobacteriaceae</taxon>
        <taxon>Zunongwangia</taxon>
    </lineage>
</organism>
<dbReference type="InterPro" id="IPR036938">
    <property type="entry name" value="PAP2/HPO_sf"/>
</dbReference>
<dbReference type="OrthoDB" id="9773582at2"/>
<dbReference type="Gene3D" id="1.20.144.10">
    <property type="entry name" value="Phosphatidic acid phosphatase type 2/haloperoxidase"/>
    <property type="match status" value="1"/>
</dbReference>
<protein>
    <submittedName>
        <fullName evidence="3">Membrane-associated phospholipid phosphatase</fullName>
    </submittedName>
</protein>
<evidence type="ECO:0000313" key="4">
    <source>
        <dbReference type="Proteomes" id="UP000199438"/>
    </source>
</evidence>
<sequence>MKLKSFTQKLLFHSLIFILTITIGNAQEGSPVFNAEFNNPDATTWETLKGDAELMFGGLKYTYTRPFHWEDDDIGLFLGTAIGTAGLNLLDQEAYRFFIRQEEQVPGVIQEFGWYFGSPQNNYGVTGAIYLTGLLTKNPKIRRTGILMISAASAAGLIQTISKNVAGRARPGDGRGRLSFKPFSKEGTYHSFPSGHTILSFTTFYALSKQFESPWVKAGLYLGGLVSPVSRLWRGAHWLTDVALSMALTIAVVDSVDKYLDQQTLMRNNPELRKETKISWRLQMGAGTIGVVGRF</sequence>
<accession>A0A1I1G8H1</accession>
<dbReference type="SMART" id="SM00014">
    <property type="entry name" value="acidPPc"/>
    <property type="match status" value="1"/>
</dbReference>